<reference evidence="2" key="1">
    <citation type="journal article" date="2014" name="Nat. Genet.">
        <title>Genome of the human hookworm Necator americanus.</title>
        <authorList>
            <person name="Tang Y.T."/>
            <person name="Gao X."/>
            <person name="Rosa B.A."/>
            <person name="Abubucker S."/>
            <person name="Hallsworth-Pepin K."/>
            <person name="Martin J."/>
            <person name="Tyagi R."/>
            <person name="Heizer E."/>
            <person name="Zhang X."/>
            <person name="Bhonagiri-Palsikar V."/>
            <person name="Minx P."/>
            <person name="Warren W.C."/>
            <person name="Wang Q."/>
            <person name="Zhan B."/>
            <person name="Hotez P.J."/>
            <person name="Sternberg P.W."/>
            <person name="Dougall A."/>
            <person name="Gaze S.T."/>
            <person name="Mulvenna J."/>
            <person name="Sotillo J."/>
            <person name="Ranganathan S."/>
            <person name="Rabelo E.M."/>
            <person name="Wilson R.K."/>
            <person name="Felgner P.L."/>
            <person name="Bethony J."/>
            <person name="Hawdon J.M."/>
            <person name="Gasser R.B."/>
            <person name="Loukas A."/>
            <person name="Mitreva M."/>
        </authorList>
    </citation>
    <scope>NUCLEOTIDE SEQUENCE [LARGE SCALE GENOMIC DNA]</scope>
</reference>
<gene>
    <name evidence="1" type="ORF">NECAME_04300</name>
</gene>
<dbReference type="AlphaFoldDB" id="W2SXD9"/>
<protein>
    <submittedName>
        <fullName evidence="1">Uncharacterized protein</fullName>
    </submittedName>
</protein>
<evidence type="ECO:0000313" key="2">
    <source>
        <dbReference type="Proteomes" id="UP000053676"/>
    </source>
</evidence>
<dbReference type="Proteomes" id="UP000053676">
    <property type="component" value="Unassembled WGS sequence"/>
</dbReference>
<dbReference type="KEGG" id="nai:NECAME_04300"/>
<organism evidence="1 2">
    <name type="scientific">Necator americanus</name>
    <name type="common">Human hookworm</name>
    <dbReference type="NCBI Taxonomy" id="51031"/>
    <lineage>
        <taxon>Eukaryota</taxon>
        <taxon>Metazoa</taxon>
        <taxon>Ecdysozoa</taxon>
        <taxon>Nematoda</taxon>
        <taxon>Chromadorea</taxon>
        <taxon>Rhabditida</taxon>
        <taxon>Rhabditina</taxon>
        <taxon>Rhabditomorpha</taxon>
        <taxon>Strongyloidea</taxon>
        <taxon>Ancylostomatidae</taxon>
        <taxon>Bunostominae</taxon>
        <taxon>Necator</taxon>
    </lineage>
</organism>
<evidence type="ECO:0000313" key="1">
    <source>
        <dbReference type="EMBL" id="ETN73302.1"/>
    </source>
</evidence>
<sequence>MISKKESITSCLEDSREAKIRGGFLIKMYGPSMLKHYDDRRKPYCLVATRKKTLRTAHDIRRADTDISINADKHRRDV</sequence>
<accession>W2SXD9</accession>
<dbReference type="EMBL" id="KI661155">
    <property type="protein sequence ID" value="ETN73302.1"/>
    <property type="molecule type" value="Genomic_DNA"/>
</dbReference>
<name>W2SXD9_NECAM</name>
<proteinExistence type="predicted"/>
<keyword evidence="2" id="KW-1185">Reference proteome</keyword>